<dbReference type="AlphaFoldDB" id="N1PFZ3"/>
<dbReference type="PANTHER" id="PTHR38790">
    <property type="entry name" value="2EXR DOMAIN-CONTAINING PROTEIN-RELATED"/>
    <property type="match status" value="1"/>
</dbReference>
<dbReference type="Proteomes" id="UP000016933">
    <property type="component" value="Unassembled WGS sequence"/>
</dbReference>
<dbReference type="PANTHER" id="PTHR38790:SF4">
    <property type="entry name" value="2EXR DOMAIN-CONTAINING PROTEIN"/>
    <property type="match status" value="1"/>
</dbReference>
<proteinExistence type="predicted"/>
<name>N1PFZ3_DOTSN</name>
<gene>
    <name evidence="3" type="ORF">DOTSEDRAFT_56447</name>
</gene>
<evidence type="ECO:0000256" key="1">
    <source>
        <dbReference type="SAM" id="MobiDB-lite"/>
    </source>
</evidence>
<accession>N1PFZ3</accession>
<evidence type="ECO:0000313" key="4">
    <source>
        <dbReference type="Proteomes" id="UP000016933"/>
    </source>
</evidence>
<evidence type="ECO:0000313" key="3">
    <source>
        <dbReference type="EMBL" id="EME40196.1"/>
    </source>
</evidence>
<keyword evidence="4" id="KW-1185">Reference proteome</keyword>
<sequence>MAPSQVIDLTDDTSDHEASASAARQMNPAAHDQRKDHRAFWARFASGPQQHGVKRIRDYARPRRGDDCPFLELAPEVRNRIYEYALGGHNINHKNLLLDAKLPHDASNKFKVDTYAHRHVNCLIVDTLDYDKVAYRKIPPRLAMGLLRTCKQVYNEAALIPSYDNTFSSVKGADLDFFVSSVLTAKQQAALQHVQHTQEGKEIAHLYTRPGASIPKKHFGDLYLFEDLR</sequence>
<dbReference type="HOGENOM" id="CLU_1209805_0_0_1"/>
<dbReference type="InterPro" id="IPR056632">
    <property type="entry name" value="DUF7730"/>
</dbReference>
<reference evidence="3 4" key="2">
    <citation type="journal article" date="2012" name="PLoS Pathog.">
        <title>Diverse lifestyles and strategies of plant pathogenesis encoded in the genomes of eighteen Dothideomycetes fungi.</title>
        <authorList>
            <person name="Ohm R.A."/>
            <person name="Feau N."/>
            <person name="Henrissat B."/>
            <person name="Schoch C.L."/>
            <person name="Horwitz B.A."/>
            <person name="Barry K.W."/>
            <person name="Condon B.J."/>
            <person name="Copeland A.C."/>
            <person name="Dhillon B."/>
            <person name="Glaser F."/>
            <person name="Hesse C.N."/>
            <person name="Kosti I."/>
            <person name="LaButti K."/>
            <person name="Lindquist E.A."/>
            <person name="Lucas S."/>
            <person name="Salamov A.A."/>
            <person name="Bradshaw R.E."/>
            <person name="Ciuffetti L."/>
            <person name="Hamelin R.C."/>
            <person name="Kema G.H.J."/>
            <person name="Lawrence C."/>
            <person name="Scott J.A."/>
            <person name="Spatafora J.W."/>
            <person name="Turgeon B.G."/>
            <person name="de Wit P.J.G.M."/>
            <person name="Zhong S."/>
            <person name="Goodwin S.B."/>
            <person name="Grigoriev I.V."/>
        </authorList>
    </citation>
    <scope>NUCLEOTIDE SEQUENCE [LARGE SCALE GENOMIC DNA]</scope>
    <source>
        <strain evidence="4">NZE10 / CBS 128990</strain>
    </source>
</reference>
<organism evidence="3 4">
    <name type="scientific">Dothistroma septosporum (strain NZE10 / CBS 128990)</name>
    <name type="common">Red band needle blight fungus</name>
    <name type="synonym">Mycosphaerella pini</name>
    <dbReference type="NCBI Taxonomy" id="675120"/>
    <lineage>
        <taxon>Eukaryota</taxon>
        <taxon>Fungi</taxon>
        <taxon>Dikarya</taxon>
        <taxon>Ascomycota</taxon>
        <taxon>Pezizomycotina</taxon>
        <taxon>Dothideomycetes</taxon>
        <taxon>Dothideomycetidae</taxon>
        <taxon>Mycosphaerellales</taxon>
        <taxon>Mycosphaerellaceae</taxon>
        <taxon>Dothistroma</taxon>
    </lineage>
</organism>
<reference evidence="4" key="1">
    <citation type="journal article" date="2012" name="PLoS Genet.">
        <title>The genomes of the fungal plant pathogens Cladosporium fulvum and Dothistroma septosporum reveal adaptation to different hosts and lifestyles but also signatures of common ancestry.</title>
        <authorList>
            <person name="de Wit P.J.G.M."/>
            <person name="van der Burgt A."/>
            <person name="Oekmen B."/>
            <person name="Stergiopoulos I."/>
            <person name="Abd-Elsalam K.A."/>
            <person name="Aerts A.L."/>
            <person name="Bahkali A.H."/>
            <person name="Beenen H.G."/>
            <person name="Chettri P."/>
            <person name="Cox M.P."/>
            <person name="Datema E."/>
            <person name="de Vries R.P."/>
            <person name="Dhillon B."/>
            <person name="Ganley A.R."/>
            <person name="Griffiths S.A."/>
            <person name="Guo Y."/>
            <person name="Hamelin R.C."/>
            <person name="Henrissat B."/>
            <person name="Kabir M.S."/>
            <person name="Jashni M.K."/>
            <person name="Kema G."/>
            <person name="Klaubauf S."/>
            <person name="Lapidus A."/>
            <person name="Levasseur A."/>
            <person name="Lindquist E."/>
            <person name="Mehrabi R."/>
            <person name="Ohm R.A."/>
            <person name="Owen T.J."/>
            <person name="Salamov A."/>
            <person name="Schwelm A."/>
            <person name="Schijlen E."/>
            <person name="Sun H."/>
            <person name="van den Burg H.A."/>
            <person name="van Ham R.C.H.J."/>
            <person name="Zhang S."/>
            <person name="Goodwin S.B."/>
            <person name="Grigoriev I.V."/>
            <person name="Collemare J."/>
            <person name="Bradshaw R.E."/>
        </authorList>
    </citation>
    <scope>NUCLEOTIDE SEQUENCE [LARGE SCALE GENOMIC DNA]</scope>
    <source>
        <strain evidence="4">NZE10 / CBS 128990</strain>
    </source>
</reference>
<dbReference type="EMBL" id="KB446544">
    <property type="protein sequence ID" value="EME40196.1"/>
    <property type="molecule type" value="Genomic_DNA"/>
</dbReference>
<feature type="domain" description="DUF7730" evidence="2">
    <location>
        <begin position="66"/>
        <end position="195"/>
    </location>
</feature>
<dbReference type="OrthoDB" id="5413827at2759"/>
<evidence type="ECO:0000259" key="2">
    <source>
        <dbReference type="Pfam" id="PF24864"/>
    </source>
</evidence>
<dbReference type="Pfam" id="PF24864">
    <property type="entry name" value="DUF7730"/>
    <property type="match status" value="1"/>
</dbReference>
<feature type="region of interest" description="Disordered" evidence="1">
    <location>
        <begin position="1"/>
        <end position="32"/>
    </location>
</feature>
<protein>
    <recommendedName>
        <fullName evidence="2">DUF7730 domain-containing protein</fullName>
    </recommendedName>
</protein>